<organism evidence="2 3">
    <name type="scientific">Aphis craccivora</name>
    <name type="common">Cowpea aphid</name>
    <dbReference type="NCBI Taxonomy" id="307492"/>
    <lineage>
        <taxon>Eukaryota</taxon>
        <taxon>Metazoa</taxon>
        <taxon>Ecdysozoa</taxon>
        <taxon>Arthropoda</taxon>
        <taxon>Hexapoda</taxon>
        <taxon>Insecta</taxon>
        <taxon>Pterygota</taxon>
        <taxon>Neoptera</taxon>
        <taxon>Paraneoptera</taxon>
        <taxon>Hemiptera</taxon>
        <taxon>Sternorrhyncha</taxon>
        <taxon>Aphidomorpha</taxon>
        <taxon>Aphidoidea</taxon>
        <taxon>Aphididae</taxon>
        <taxon>Aphidini</taxon>
        <taxon>Aphis</taxon>
        <taxon>Aphis</taxon>
    </lineage>
</organism>
<feature type="signal peptide" evidence="1">
    <location>
        <begin position="1"/>
        <end position="22"/>
    </location>
</feature>
<keyword evidence="1" id="KW-0732">Signal</keyword>
<reference evidence="2 3" key="1">
    <citation type="submission" date="2019-08" db="EMBL/GenBank/DDBJ databases">
        <title>Whole genome of Aphis craccivora.</title>
        <authorList>
            <person name="Voronova N.V."/>
            <person name="Shulinski R.S."/>
            <person name="Bandarenka Y.V."/>
            <person name="Zhorov D.G."/>
            <person name="Warner D."/>
        </authorList>
    </citation>
    <scope>NUCLEOTIDE SEQUENCE [LARGE SCALE GENOMIC DNA]</scope>
    <source>
        <strain evidence="2">180601</strain>
        <tissue evidence="2">Whole Body</tissue>
    </source>
</reference>
<evidence type="ECO:0000313" key="3">
    <source>
        <dbReference type="Proteomes" id="UP000478052"/>
    </source>
</evidence>
<dbReference type="AlphaFoldDB" id="A0A6G0Y589"/>
<gene>
    <name evidence="2" type="ORF">FWK35_00018415</name>
</gene>
<protein>
    <submittedName>
        <fullName evidence="2">Cytochrome P450 4C1-like</fullName>
    </submittedName>
</protein>
<feature type="chain" id="PRO_5026252241" evidence="1">
    <location>
        <begin position="23"/>
        <end position="86"/>
    </location>
</feature>
<evidence type="ECO:0000256" key="1">
    <source>
        <dbReference type="SAM" id="SignalP"/>
    </source>
</evidence>
<evidence type="ECO:0000313" key="2">
    <source>
        <dbReference type="EMBL" id="KAF0749299.1"/>
    </source>
</evidence>
<dbReference type="EMBL" id="VUJU01006152">
    <property type="protein sequence ID" value="KAF0749299.1"/>
    <property type="molecule type" value="Genomic_DNA"/>
</dbReference>
<proteinExistence type="predicted"/>
<dbReference type="Proteomes" id="UP000478052">
    <property type="component" value="Unassembled WGS sequence"/>
</dbReference>
<comment type="caution">
    <text evidence="2">The sequence shown here is derived from an EMBL/GenBank/DDBJ whole genome shotgun (WGS) entry which is preliminary data.</text>
</comment>
<accession>A0A6G0Y589</accession>
<sequence length="86" mass="10156">MKRQSLLLVFIILILIFTTCFCARRPKEHYRLCAKLPSMQRGYLTDLKFSLQLSTLKSKVLFTGFLKKHGTAIYDRIYESFVINDY</sequence>
<name>A0A6G0Y589_APHCR</name>
<keyword evidence="3" id="KW-1185">Reference proteome</keyword>